<feature type="transmembrane region" description="Helical" evidence="1">
    <location>
        <begin position="115"/>
        <end position="141"/>
    </location>
</feature>
<organism evidence="3 4">
    <name type="scientific">Zizania palustris</name>
    <name type="common">Northern wild rice</name>
    <dbReference type="NCBI Taxonomy" id="103762"/>
    <lineage>
        <taxon>Eukaryota</taxon>
        <taxon>Viridiplantae</taxon>
        <taxon>Streptophyta</taxon>
        <taxon>Embryophyta</taxon>
        <taxon>Tracheophyta</taxon>
        <taxon>Spermatophyta</taxon>
        <taxon>Magnoliopsida</taxon>
        <taxon>Liliopsida</taxon>
        <taxon>Poales</taxon>
        <taxon>Poaceae</taxon>
        <taxon>BOP clade</taxon>
        <taxon>Oryzoideae</taxon>
        <taxon>Oryzeae</taxon>
        <taxon>Zizaniinae</taxon>
        <taxon>Zizania</taxon>
    </lineage>
</organism>
<dbReference type="Pfam" id="PF13968">
    <property type="entry name" value="DUF4220"/>
    <property type="match status" value="1"/>
</dbReference>
<reference evidence="3" key="2">
    <citation type="submission" date="2021-02" db="EMBL/GenBank/DDBJ databases">
        <authorList>
            <person name="Kimball J.A."/>
            <person name="Haas M.W."/>
            <person name="Macchietto M."/>
            <person name="Kono T."/>
            <person name="Duquette J."/>
            <person name="Shao M."/>
        </authorList>
    </citation>
    <scope>NUCLEOTIDE SEQUENCE</scope>
    <source>
        <tissue evidence="3">Fresh leaf tissue</tissue>
    </source>
</reference>
<feature type="transmembrane region" description="Helical" evidence="1">
    <location>
        <begin position="6"/>
        <end position="26"/>
    </location>
</feature>
<gene>
    <name evidence="3" type="ORF">GUJ93_ZPchr0002g26119</name>
</gene>
<keyword evidence="1" id="KW-0472">Membrane</keyword>
<accession>A0A8J5S0Y5</accession>
<keyword evidence="1" id="KW-1133">Transmembrane helix</keyword>
<reference evidence="3" key="1">
    <citation type="journal article" date="2021" name="bioRxiv">
        <title>Whole Genome Assembly and Annotation of Northern Wild Rice, Zizania palustris L., Supports a Whole Genome Duplication in the Zizania Genus.</title>
        <authorList>
            <person name="Haas M."/>
            <person name="Kono T."/>
            <person name="Macchietto M."/>
            <person name="Millas R."/>
            <person name="McGilp L."/>
            <person name="Shao M."/>
            <person name="Duquette J."/>
            <person name="Hirsch C.N."/>
            <person name="Kimball J."/>
        </authorList>
    </citation>
    <scope>NUCLEOTIDE SEQUENCE</scope>
    <source>
        <tissue evidence="3">Fresh leaf tissue</tissue>
    </source>
</reference>
<sequence>MANSLLNLLLTEVAVIVSIARLVVLSSNRRRSGHPSPLLFVWTASMLFLPFVSYVVLAAVKWNAARLPLLFAWTVFLQMLRNIIDTAHLSSSMIYKDSSGNKFRPSVEQPTRMGWVAFLIISSGSFAGSPEFTGVLLWLWVLSLAKIIDRLVVAELAKNSFAVGLNAYLLTDYMKQLYGQDDRGEGAQEQDDV</sequence>
<comment type="caution">
    <text evidence="3">The sequence shown here is derived from an EMBL/GenBank/DDBJ whole genome shotgun (WGS) entry which is preliminary data.</text>
</comment>
<evidence type="ECO:0000313" key="3">
    <source>
        <dbReference type="EMBL" id="KAG8059862.1"/>
    </source>
</evidence>
<proteinExistence type="predicted"/>
<feature type="transmembrane region" description="Helical" evidence="1">
    <location>
        <begin position="38"/>
        <end position="60"/>
    </location>
</feature>
<evidence type="ECO:0000259" key="2">
    <source>
        <dbReference type="Pfam" id="PF13968"/>
    </source>
</evidence>
<dbReference type="InterPro" id="IPR025315">
    <property type="entry name" value="DUF4220"/>
</dbReference>
<protein>
    <recommendedName>
        <fullName evidence="2">DUF4220 domain-containing protein</fullName>
    </recommendedName>
</protein>
<dbReference type="AlphaFoldDB" id="A0A8J5S0Y5"/>
<feature type="domain" description="DUF4220" evidence="2">
    <location>
        <begin position="42"/>
        <end position="176"/>
    </location>
</feature>
<keyword evidence="4" id="KW-1185">Reference proteome</keyword>
<keyword evidence="1" id="KW-0812">Transmembrane</keyword>
<dbReference type="Proteomes" id="UP000729402">
    <property type="component" value="Unassembled WGS sequence"/>
</dbReference>
<evidence type="ECO:0000256" key="1">
    <source>
        <dbReference type="SAM" id="Phobius"/>
    </source>
</evidence>
<evidence type="ECO:0000313" key="4">
    <source>
        <dbReference type="Proteomes" id="UP000729402"/>
    </source>
</evidence>
<name>A0A8J5S0Y5_ZIZPA</name>
<dbReference type="EMBL" id="JAAALK010000287">
    <property type="protein sequence ID" value="KAG8059862.1"/>
    <property type="molecule type" value="Genomic_DNA"/>
</dbReference>